<name>A0A7Y0BNH3_9SPHN</name>
<proteinExistence type="predicted"/>
<dbReference type="EMBL" id="JABBGM010000002">
    <property type="protein sequence ID" value="NML92956.1"/>
    <property type="molecule type" value="Genomic_DNA"/>
</dbReference>
<dbReference type="RefSeq" id="WP_169492229.1">
    <property type="nucleotide sequence ID" value="NZ_JABBGM010000002.1"/>
</dbReference>
<accession>A0A7Y0BNH3</accession>
<feature type="compositionally biased region" description="Low complexity" evidence="1">
    <location>
        <begin position="107"/>
        <end position="130"/>
    </location>
</feature>
<feature type="domain" description="Flagellar protein FlgJ N-terminal" evidence="2">
    <location>
        <begin position="54"/>
        <end position="97"/>
    </location>
</feature>
<dbReference type="InterPro" id="IPR019301">
    <property type="entry name" value="Flagellar_prot_FlgJ_N"/>
</dbReference>
<gene>
    <name evidence="3" type="ORF">HHL27_04640</name>
</gene>
<protein>
    <submittedName>
        <fullName evidence="3">Peptidoglycan hydrolase</fullName>
    </submittedName>
</protein>
<sequence length="130" mass="13384">MSVLLPSTVTDTTATAQDAKTAERLKLRQAAEGFEAMFVRQILSAARQGSFGGENDLFGGNPVGGNDDTFTQMRDERFAEIAAHSGAFGLARQIEAQLARGLEMSNAAATSAAATSTTGSTAATPPATEG</sequence>
<evidence type="ECO:0000313" key="3">
    <source>
        <dbReference type="EMBL" id="NML92956.1"/>
    </source>
</evidence>
<evidence type="ECO:0000259" key="2">
    <source>
        <dbReference type="Pfam" id="PF10135"/>
    </source>
</evidence>
<feature type="region of interest" description="Disordered" evidence="1">
    <location>
        <begin position="105"/>
        <end position="130"/>
    </location>
</feature>
<reference evidence="3 4" key="1">
    <citation type="submission" date="2020-04" db="EMBL/GenBank/DDBJ databases">
        <title>Novosphingobium sp. TW-4 isolated from soil.</title>
        <authorList>
            <person name="Dahal R.H."/>
            <person name="Chaudhary D.K."/>
        </authorList>
    </citation>
    <scope>NUCLEOTIDE SEQUENCE [LARGE SCALE GENOMIC DNA]</scope>
    <source>
        <strain evidence="3 4">TW-4</strain>
    </source>
</reference>
<evidence type="ECO:0000256" key="1">
    <source>
        <dbReference type="SAM" id="MobiDB-lite"/>
    </source>
</evidence>
<evidence type="ECO:0000313" key="4">
    <source>
        <dbReference type="Proteomes" id="UP000583556"/>
    </source>
</evidence>
<comment type="caution">
    <text evidence="3">The sequence shown here is derived from an EMBL/GenBank/DDBJ whole genome shotgun (WGS) entry which is preliminary data.</text>
</comment>
<dbReference type="AlphaFoldDB" id="A0A7Y0BNH3"/>
<dbReference type="Proteomes" id="UP000583556">
    <property type="component" value="Unassembled WGS sequence"/>
</dbReference>
<organism evidence="3 4">
    <name type="scientific">Novosphingobium olei</name>
    <dbReference type="NCBI Taxonomy" id="2728851"/>
    <lineage>
        <taxon>Bacteria</taxon>
        <taxon>Pseudomonadati</taxon>
        <taxon>Pseudomonadota</taxon>
        <taxon>Alphaproteobacteria</taxon>
        <taxon>Sphingomonadales</taxon>
        <taxon>Sphingomonadaceae</taxon>
        <taxon>Novosphingobium</taxon>
    </lineage>
</organism>
<dbReference type="Pfam" id="PF10135">
    <property type="entry name" value="Rod-binding"/>
    <property type="match status" value="1"/>
</dbReference>
<keyword evidence="3" id="KW-0378">Hydrolase</keyword>
<feature type="region of interest" description="Disordered" evidence="1">
    <location>
        <begin position="51"/>
        <end position="70"/>
    </location>
</feature>
<dbReference type="GO" id="GO:0016787">
    <property type="term" value="F:hydrolase activity"/>
    <property type="evidence" value="ECO:0007669"/>
    <property type="project" value="UniProtKB-KW"/>
</dbReference>
<keyword evidence="4" id="KW-1185">Reference proteome</keyword>